<dbReference type="Proteomes" id="UP000218784">
    <property type="component" value="Unassembled WGS sequence"/>
</dbReference>
<evidence type="ECO:0000256" key="1">
    <source>
        <dbReference type="ARBA" id="ARBA00010641"/>
    </source>
</evidence>
<dbReference type="SUPFAM" id="SSF88659">
    <property type="entry name" value="Sigma3 and sigma4 domains of RNA polymerase sigma factors"/>
    <property type="match status" value="1"/>
</dbReference>
<name>A0A2A4I2G5_9SPHN</name>
<gene>
    <name evidence="6" type="ORF">COA17_05470</name>
</gene>
<evidence type="ECO:0000256" key="4">
    <source>
        <dbReference type="ARBA" id="ARBA00023163"/>
    </source>
</evidence>
<sequence length="173" mass="19454">MVLIAQAPAVTATEGGEIFAPLLPAVRRFLMKRAPADDVDDLLQDVALRMHTRGPQGDILNPEGYVFQVAQSVLADRARRDAVRQRSRHVTMEESDHPVEVRSPERVMLGREQWSRLVAAVGDLPERTRQAFVLHRFEEMNYAAIARHMGISVSAVEKHIMKAIRLLAATLER</sequence>
<dbReference type="Pfam" id="PF08281">
    <property type="entry name" value="Sigma70_r4_2"/>
    <property type="match status" value="1"/>
</dbReference>
<comment type="similarity">
    <text evidence="1">Belongs to the sigma-70 factor family. ECF subfamily.</text>
</comment>
<dbReference type="InterPro" id="IPR013325">
    <property type="entry name" value="RNA_pol_sigma_r2"/>
</dbReference>
<dbReference type="Gene3D" id="1.10.10.10">
    <property type="entry name" value="Winged helix-like DNA-binding domain superfamily/Winged helix DNA-binding domain"/>
    <property type="match status" value="1"/>
</dbReference>
<dbReference type="PANTHER" id="PTHR43133:SF63">
    <property type="entry name" value="RNA POLYMERASE SIGMA FACTOR FECI-RELATED"/>
    <property type="match status" value="1"/>
</dbReference>
<dbReference type="InterPro" id="IPR014284">
    <property type="entry name" value="RNA_pol_sigma-70_dom"/>
</dbReference>
<dbReference type="SUPFAM" id="SSF88946">
    <property type="entry name" value="Sigma2 domain of RNA polymerase sigma factors"/>
    <property type="match status" value="1"/>
</dbReference>
<feature type="domain" description="RNA polymerase sigma factor 70 region 4 type 2" evidence="5">
    <location>
        <begin position="117"/>
        <end position="166"/>
    </location>
</feature>
<evidence type="ECO:0000313" key="6">
    <source>
        <dbReference type="EMBL" id="PCG10814.1"/>
    </source>
</evidence>
<dbReference type="InterPro" id="IPR013324">
    <property type="entry name" value="RNA_pol_sigma_r3/r4-like"/>
</dbReference>
<dbReference type="GO" id="GO:0006352">
    <property type="term" value="P:DNA-templated transcription initiation"/>
    <property type="evidence" value="ECO:0007669"/>
    <property type="project" value="InterPro"/>
</dbReference>
<comment type="caution">
    <text evidence="6">The sequence shown here is derived from an EMBL/GenBank/DDBJ whole genome shotgun (WGS) entry which is preliminary data.</text>
</comment>
<keyword evidence="3" id="KW-0731">Sigma factor</keyword>
<dbReference type="NCBIfam" id="TIGR02937">
    <property type="entry name" value="sigma70-ECF"/>
    <property type="match status" value="1"/>
</dbReference>
<keyword evidence="7" id="KW-1185">Reference proteome</keyword>
<evidence type="ECO:0000259" key="5">
    <source>
        <dbReference type="Pfam" id="PF08281"/>
    </source>
</evidence>
<dbReference type="InterPro" id="IPR013249">
    <property type="entry name" value="RNA_pol_sigma70_r4_t2"/>
</dbReference>
<dbReference type="GO" id="GO:0016987">
    <property type="term" value="F:sigma factor activity"/>
    <property type="evidence" value="ECO:0007669"/>
    <property type="project" value="UniProtKB-KW"/>
</dbReference>
<dbReference type="AlphaFoldDB" id="A0A2A4I2G5"/>
<dbReference type="InterPro" id="IPR036388">
    <property type="entry name" value="WH-like_DNA-bd_sf"/>
</dbReference>
<evidence type="ECO:0000313" key="7">
    <source>
        <dbReference type="Proteomes" id="UP000218784"/>
    </source>
</evidence>
<dbReference type="EMBL" id="NWVD01000001">
    <property type="protein sequence ID" value="PCG10814.1"/>
    <property type="molecule type" value="Genomic_DNA"/>
</dbReference>
<dbReference type="RefSeq" id="WP_066488142.1">
    <property type="nucleotide sequence ID" value="NZ_JAIEOT010000083.1"/>
</dbReference>
<keyword evidence="2" id="KW-0805">Transcription regulation</keyword>
<proteinExistence type="inferred from homology"/>
<evidence type="ECO:0000256" key="3">
    <source>
        <dbReference type="ARBA" id="ARBA00023082"/>
    </source>
</evidence>
<organism evidence="6 7">
    <name type="scientific">Sphingomonas ginsenosidimutans</name>
    <dbReference type="NCBI Taxonomy" id="862134"/>
    <lineage>
        <taxon>Bacteria</taxon>
        <taxon>Pseudomonadati</taxon>
        <taxon>Pseudomonadota</taxon>
        <taxon>Alphaproteobacteria</taxon>
        <taxon>Sphingomonadales</taxon>
        <taxon>Sphingomonadaceae</taxon>
        <taxon>Sphingomonas</taxon>
    </lineage>
</organism>
<dbReference type="CDD" id="cd06171">
    <property type="entry name" value="Sigma70_r4"/>
    <property type="match status" value="1"/>
</dbReference>
<protein>
    <submittedName>
        <fullName evidence="6">RNA polymerase sigma factor</fullName>
    </submittedName>
</protein>
<accession>A0A2A4I2G5</accession>
<dbReference type="GO" id="GO:0003677">
    <property type="term" value="F:DNA binding"/>
    <property type="evidence" value="ECO:0007669"/>
    <property type="project" value="InterPro"/>
</dbReference>
<dbReference type="Gene3D" id="1.10.1740.10">
    <property type="match status" value="1"/>
</dbReference>
<dbReference type="InterPro" id="IPR039425">
    <property type="entry name" value="RNA_pol_sigma-70-like"/>
</dbReference>
<dbReference type="PANTHER" id="PTHR43133">
    <property type="entry name" value="RNA POLYMERASE ECF-TYPE SIGMA FACTO"/>
    <property type="match status" value="1"/>
</dbReference>
<keyword evidence="4" id="KW-0804">Transcription</keyword>
<evidence type="ECO:0000256" key="2">
    <source>
        <dbReference type="ARBA" id="ARBA00023015"/>
    </source>
</evidence>
<reference evidence="6 7" key="1">
    <citation type="submission" date="2017-09" db="EMBL/GenBank/DDBJ databases">
        <title>Sphingomonas ginsenosidimutans KACC 14949, whole genome shotgun sequence.</title>
        <authorList>
            <person name="Feng G."/>
            <person name="Zhu H."/>
        </authorList>
    </citation>
    <scope>NUCLEOTIDE SEQUENCE [LARGE SCALE GENOMIC DNA]</scope>
    <source>
        <strain evidence="6 7">KACC 14949</strain>
    </source>
</reference>